<organism evidence="2 3">
    <name type="scientific">Paenibacillus tianmuensis</name>
    <dbReference type="NCBI Taxonomy" id="624147"/>
    <lineage>
        <taxon>Bacteria</taxon>
        <taxon>Bacillati</taxon>
        <taxon>Bacillota</taxon>
        <taxon>Bacilli</taxon>
        <taxon>Bacillales</taxon>
        <taxon>Paenibacillaceae</taxon>
        <taxon>Paenibacillus</taxon>
    </lineage>
</organism>
<gene>
    <name evidence="2" type="ORF">SAMN04487970_102321</name>
</gene>
<feature type="signal peptide" evidence="1">
    <location>
        <begin position="1"/>
        <end position="24"/>
    </location>
</feature>
<dbReference type="AlphaFoldDB" id="A0A1G4S5I0"/>
<reference evidence="3" key="1">
    <citation type="submission" date="2016-10" db="EMBL/GenBank/DDBJ databases">
        <authorList>
            <person name="Varghese N."/>
            <person name="Submissions S."/>
        </authorList>
    </citation>
    <scope>NUCLEOTIDE SEQUENCE [LARGE SCALE GENOMIC DNA]</scope>
    <source>
        <strain evidence="3">CGMCC 1.8946</strain>
    </source>
</reference>
<dbReference type="RefSeq" id="WP_090673415.1">
    <property type="nucleotide sequence ID" value="NZ_FMTT01000023.1"/>
</dbReference>
<feature type="chain" id="PRO_5011671744" evidence="1">
    <location>
        <begin position="25"/>
        <end position="117"/>
    </location>
</feature>
<evidence type="ECO:0000256" key="1">
    <source>
        <dbReference type="SAM" id="SignalP"/>
    </source>
</evidence>
<proteinExistence type="predicted"/>
<keyword evidence="3" id="KW-1185">Reference proteome</keyword>
<evidence type="ECO:0000313" key="3">
    <source>
        <dbReference type="Proteomes" id="UP000198601"/>
    </source>
</evidence>
<sequence>MKRIGKLLLCAVLTFSLASGVASAAESNVKQTVQSQDQSVDVEWINLKVGESLYLFAKFPGDTSIKTEVISGTSVSIYPHIWFKILKIYAVAYSEGETVVRVTTPGKVTEKHFVVSR</sequence>
<dbReference type="Proteomes" id="UP000198601">
    <property type="component" value="Unassembled WGS sequence"/>
</dbReference>
<name>A0A1G4S5I0_9BACL</name>
<accession>A0A1G4S5I0</accession>
<protein>
    <submittedName>
        <fullName evidence="2">Uncharacterized protein</fullName>
    </submittedName>
</protein>
<evidence type="ECO:0000313" key="2">
    <source>
        <dbReference type="EMBL" id="SCW64276.1"/>
    </source>
</evidence>
<dbReference type="EMBL" id="FMTT01000023">
    <property type="protein sequence ID" value="SCW64276.1"/>
    <property type="molecule type" value="Genomic_DNA"/>
</dbReference>
<keyword evidence="1" id="KW-0732">Signal</keyword>